<feature type="transmembrane region" description="Helical" evidence="1">
    <location>
        <begin position="58"/>
        <end position="83"/>
    </location>
</feature>
<dbReference type="Proteomes" id="UP001432027">
    <property type="component" value="Unassembled WGS sequence"/>
</dbReference>
<reference evidence="2" key="1">
    <citation type="submission" date="2023-10" db="EMBL/GenBank/DDBJ databases">
        <title>Genome assembly of Pristionchus species.</title>
        <authorList>
            <person name="Yoshida K."/>
            <person name="Sommer R.J."/>
        </authorList>
    </citation>
    <scope>NUCLEOTIDE SEQUENCE</scope>
    <source>
        <strain evidence="2">RS0144</strain>
    </source>
</reference>
<gene>
    <name evidence="2" type="ORF">PENTCL1PPCAC_13105</name>
</gene>
<feature type="transmembrane region" description="Helical" evidence="1">
    <location>
        <begin position="6"/>
        <end position="31"/>
    </location>
</feature>
<feature type="transmembrane region" description="Helical" evidence="1">
    <location>
        <begin position="95"/>
        <end position="113"/>
    </location>
</feature>
<dbReference type="AlphaFoldDB" id="A0AAV5TE98"/>
<dbReference type="PANTHER" id="PTHR22943:SF248">
    <property type="entry name" value="SEVEN TM RECEPTOR"/>
    <property type="match status" value="1"/>
</dbReference>
<accession>A0AAV5TE98</accession>
<evidence type="ECO:0008006" key="4">
    <source>
        <dbReference type="Google" id="ProtNLM"/>
    </source>
</evidence>
<keyword evidence="1" id="KW-0812">Transmembrane</keyword>
<keyword evidence="1" id="KW-1133">Transmembrane helix</keyword>
<keyword evidence="3" id="KW-1185">Reference proteome</keyword>
<name>A0AAV5TE98_9BILA</name>
<sequence length="117" mass="13271">DGQLNIRPALVFLTAMLMMGLHTSIALFLACKTIAEISKAKTFSPNYKQLQMRILRALIAQSIVPIFFVYIPIGCLIIFPFLGIDDVFHIGDHCMTFTSFFPAWDAIIVIMLIKDYR</sequence>
<comment type="caution">
    <text evidence="2">The sequence shown here is derived from an EMBL/GenBank/DDBJ whole genome shotgun (WGS) entry which is preliminary data.</text>
</comment>
<organism evidence="2 3">
    <name type="scientific">Pristionchus entomophagus</name>
    <dbReference type="NCBI Taxonomy" id="358040"/>
    <lineage>
        <taxon>Eukaryota</taxon>
        <taxon>Metazoa</taxon>
        <taxon>Ecdysozoa</taxon>
        <taxon>Nematoda</taxon>
        <taxon>Chromadorea</taxon>
        <taxon>Rhabditida</taxon>
        <taxon>Rhabditina</taxon>
        <taxon>Diplogasteromorpha</taxon>
        <taxon>Diplogasteroidea</taxon>
        <taxon>Neodiplogasteridae</taxon>
        <taxon>Pristionchus</taxon>
    </lineage>
</organism>
<keyword evidence="1" id="KW-0472">Membrane</keyword>
<protein>
    <recommendedName>
        <fullName evidence="4">G protein-coupled receptor</fullName>
    </recommendedName>
</protein>
<feature type="non-terminal residue" evidence="2">
    <location>
        <position position="1"/>
    </location>
</feature>
<dbReference type="Pfam" id="PF10326">
    <property type="entry name" value="7TM_GPCR_Str"/>
    <property type="match status" value="1"/>
</dbReference>
<dbReference type="SUPFAM" id="SSF81321">
    <property type="entry name" value="Family A G protein-coupled receptor-like"/>
    <property type="match status" value="1"/>
</dbReference>
<evidence type="ECO:0000256" key="1">
    <source>
        <dbReference type="SAM" id="Phobius"/>
    </source>
</evidence>
<dbReference type="EMBL" id="BTSX01000003">
    <property type="protein sequence ID" value="GMS90930.1"/>
    <property type="molecule type" value="Genomic_DNA"/>
</dbReference>
<dbReference type="PANTHER" id="PTHR22943">
    <property type="entry name" value="7-TRANSMEMBRANE DOMAIN RECEPTOR C.ELEGANS"/>
    <property type="match status" value="1"/>
</dbReference>
<proteinExistence type="predicted"/>
<evidence type="ECO:0000313" key="3">
    <source>
        <dbReference type="Proteomes" id="UP001432027"/>
    </source>
</evidence>
<evidence type="ECO:0000313" key="2">
    <source>
        <dbReference type="EMBL" id="GMS90930.1"/>
    </source>
</evidence>
<dbReference type="InterPro" id="IPR019428">
    <property type="entry name" value="7TM_GPCR_serpentine_rcpt_Str"/>
</dbReference>
<feature type="non-terminal residue" evidence="2">
    <location>
        <position position="117"/>
    </location>
</feature>